<dbReference type="Proteomes" id="UP000798662">
    <property type="component" value="Chromosome 3"/>
</dbReference>
<gene>
    <name evidence="1" type="ORF">I4F81_010138</name>
</gene>
<dbReference type="EMBL" id="CM020620">
    <property type="protein sequence ID" value="KAK1867633.1"/>
    <property type="molecule type" value="Genomic_DNA"/>
</dbReference>
<keyword evidence="2" id="KW-1185">Reference proteome</keyword>
<accession>A0ACC3CCU8</accession>
<name>A0ACC3CCU8_PYRYE</name>
<protein>
    <submittedName>
        <fullName evidence="1">Uncharacterized protein</fullName>
    </submittedName>
</protein>
<proteinExistence type="predicted"/>
<organism evidence="1 2">
    <name type="scientific">Pyropia yezoensis</name>
    <name type="common">Susabi-nori</name>
    <name type="synonym">Porphyra yezoensis</name>
    <dbReference type="NCBI Taxonomy" id="2788"/>
    <lineage>
        <taxon>Eukaryota</taxon>
        <taxon>Rhodophyta</taxon>
        <taxon>Bangiophyceae</taxon>
        <taxon>Bangiales</taxon>
        <taxon>Bangiaceae</taxon>
        <taxon>Pyropia</taxon>
    </lineage>
</organism>
<reference evidence="1" key="1">
    <citation type="submission" date="2019-11" db="EMBL/GenBank/DDBJ databases">
        <title>Nori genome reveals adaptations in red seaweeds to the harsh intertidal environment.</title>
        <authorList>
            <person name="Wang D."/>
            <person name="Mao Y."/>
        </authorList>
    </citation>
    <scope>NUCLEOTIDE SEQUENCE</scope>
    <source>
        <tissue evidence="1">Gametophyte</tissue>
    </source>
</reference>
<sequence length="432" mass="45635">MGIPLRGSILSNTPLRHPRHVCVGSAGWGRRWERGCSAAVANGIAPPPPPSCPWDGRVHTAGTWPRRGRGGWAASSSYPCRGWARLTLVWVAPCPAPPRPGGPAQHCSPGCVRALPAGKPYRHAMPRRGPGGGVFIGSRRKNSPALSTAQPRHTQAPNQQQHLSTPFPSPPLPAAPPSQGKHPPPFFFLPTMATATRVAVHVLAALIAAASLLPSRADAITPANLAALRADSQFTTEENLRANFDDPADFSVRIADITPTTTPQGTIVSGGLENLAVFGLSSVDSAFTRFTLQPGAHNLAHTHPTASETLFSISGTMDVFFVEANETPRLVESVLEAESVTVFPEGLIHGERCISDEPCEFISFFNTGDPGVVTVSERFCDLNPEARAAGLFLPQDQVNAICDGLGDNPAPNQPEDGEAVTNDNAVNTVSGN</sequence>
<evidence type="ECO:0000313" key="2">
    <source>
        <dbReference type="Proteomes" id="UP000798662"/>
    </source>
</evidence>
<comment type="caution">
    <text evidence="1">The sequence shown here is derived from an EMBL/GenBank/DDBJ whole genome shotgun (WGS) entry which is preliminary data.</text>
</comment>
<evidence type="ECO:0000313" key="1">
    <source>
        <dbReference type="EMBL" id="KAK1867633.1"/>
    </source>
</evidence>